<proteinExistence type="predicted"/>
<accession>A0A9I9E0H8</accession>
<name>A0A9I9E0H8_CUCME</name>
<dbReference type="Gramene" id="MELO3C026496.2.1">
    <property type="protein sequence ID" value="MELO3C026496.2.1"/>
    <property type="gene ID" value="MELO3C026496.2"/>
</dbReference>
<reference evidence="1" key="1">
    <citation type="submission" date="2023-03" db="UniProtKB">
        <authorList>
            <consortium name="EnsemblPlants"/>
        </authorList>
    </citation>
    <scope>IDENTIFICATION</scope>
</reference>
<protein>
    <submittedName>
        <fullName evidence="1">Uncharacterized protein</fullName>
    </submittedName>
</protein>
<dbReference type="AlphaFoldDB" id="A0A9I9E0H8"/>
<organism evidence="1">
    <name type="scientific">Cucumis melo</name>
    <name type="common">Muskmelon</name>
    <dbReference type="NCBI Taxonomy" id="3656"/>
    <lineage>
        <taxon>Eukaryota</taxon>
        <taxon>Viridiplantae</taxon>
        <taxon>Streptophyta</taxon>
        <taxon>Embryophyta</taxon>
        <taxon>Tracheophyta</taxon>
        <taxon>Spermatophyta</taxon>
        <taxon>Magnoliopsida</taxon>
        <taxon>eudicotyledons</taxon>
        <taxon>Gunneridae</taxon>
        <taxon>Pentapetalae</taxon>
        <taxon>rosids</taxon>
        <taxon>fabids</taxon>
        <taxon>Cucurbitales</taxon>
        <taxon>Cucurbitaceae</taxon>
        <taxon>Benincaseae</taxon>
        <taxon>Cucumis</taxon>
    </lineage>
</organism>
<sequence length="133" mass="15680">MFVCHQFSSSPQHITRFHRLLCFQFITSSSANSSSHVRLLKLLSSPYNVHHQFDQPSRQTFFLPDDHLVCSTDDYLVRITQTTIWYVLRPRIRDDHLVHSLAAYHRCTRRTFLGRTSYKSLDILQPQITETSQ</sequence>
<dbReference type="EnsemblPlants" id="MELO3C026496.2.1">
    <property type="protein sequence ID" value="MELO3C026496.2.1"/>
    <property type="gene ID" value="MELO3C026496.2"/>
</dbReference>
<evidence type="ECO:0000313" key="1">
    <source>
        <dbReference type="EnsemblPlants" id="MELO3C026496.2.1"/>
    </source>
</evidence>